<dbReference type="Proteomes" id="UP000262210">
    <property type="component" value="Unassembled WGS sequence"/>
</dbReference>
<dbReference type="PANTHER" id="PTHR11803">
    <property type="entry name" value="2-IMINOBUTANOATE/2-IMINOPROPANOATE DEAMINASE RIDA"/>
    <property type="match status" value="1"/>
</dbReference>
<gene>
    <name evidence="1" type="ORF">DHV72_08750</name>
</gene>
<dbReference type="PANTHER" id="PTHR11803:SF44">
    <property type="entry name" value="RUTC FAMILY PROTEIN YJGH"/>
    <property type="match status" value="1"/>
</dbReference>
<evidence type="ECO:0000313" key="1">
    <source>
        <dbReference type="EMBL" id="HCK00102.1"/>
    </source>
</evidence>
<dbReference type="InterPro" id="IPR006175">
    <property type="entry name" value="YjgF/YER057c/UK114"/>
</dbReference>
<evidence type="ECO:0000313" key="2">
    <source>
        <dbReference type="Proteomes" id="UP000262210"/>
    </source>
</evidence>
<dbReference type="CDD" id="cd00448">
    <property type="entry name" value="YjgF_YER057c_UK114_family"/>
    <property type="match status" value="1"/>
</dbReference>
<dbReference type="GO" id="GO:0005829">
    <property type="term" value="C:cytosol"/>
    <property type="evidence" value="ECO:0007669"/>
    <property type="project" value="TreeGrafter"/>
</dbReference>
<accession>A0A9C7QWG4</accession>
<dbReference type="Gene3D" id="3.30.1330.40">
    <property type="entry name" value="RutC-like"/>
    <property type="match status" value="1"/>
</dbReference>
<dbReference type="InterPro" id="IPR035959">
    <property type="entry name" value="RutC-like_sf"/>
</dbReference>
<comment type="caution">
    <text evidence="1">The sequence shown here is derived from an EMBL/GenBank/DDBJ whole genome shotgun (WGS) entry which is preliminary data.</text>
</comment>
<sequence>MRSIIETGLPEIGQPFSWATKGGGMLFTAHGPVRLDGSIETGAPEKQITLTFDNLAQTLKAANSHSDNVLQVIVYLTDVNDVKLLDEIYKNYFNHPYPNRSTVIVDKLVVPGMKIEITVSATAE</sequence>
<dbReference type="GO" id="GO:0019239">
    <property type="term" value="F:deaminase activity"/>
    <property type="evidence" value="ECO:0007669"/>
    <property type="project" value="TreeGrafter"/>
</dbReference>
<dbReference type="EMBL" id="DPSM01000015">
    <property type="protein sequence ID" value="HCK00102.1"/>
    <property type="molecule type" value="Genomic_DNA"/>
</dbReference>
<reference evidence="1 2" key="1">
    <citation type="journal article" date="2018" name="Nat. Biotechnol.">
        <title>A standardized bacterial taxonomy based on genome phylogeny substantially revises the tree of life.</title>
        <authorList>
            <person name="Parks D.H."/>
            <person name="Chuvochina M."/>
            <person name="Waite D.W."/>
            <person name="Rinke C."/>
            <person name="Skarshewski A."/>
            <person name="Chaumeil P.A."/>
            <person name="Hugenholtz P."/>
        </authorList>
    </citation>
    <scope>NUCLEOTIDE SEQUENCE [LARGE SCALE GENOMIC DNA]</scope>
    <source>
        <strain evidence="1">UBA11264</strain>
    </source>
</reference>
<dbReference type="Pfam" id="PF01042">
    <property type="entry name" value="Ribonuc_L-PSP"/>
    <property type="match status" value="1"/>
</dbReference>
<proteinExistence type="predicted"/>
<dbReference type="AlphaFoldDB" id="A0A9C7QWG4"/>
<dbReference type="RefSeq" id="WP_261452728.1">
    <property type="nucleotide sequence ID" value="NZ_CAMIRE010000001.1"/>
</dbReference>
<organism evidence="1 2">
    <name type="scientific">Serratia grimesii</name>
    <dbReference type="NCBI Taxonomy" id="82995"/>
    <lineage>
        <taxon>Bacteria</taxon>
        <taxon>Pseudomonadati</taxon>
        <taxon>Pseudomonadota</taxon>
        <taxon>Gammaproteobacteria</taxon>
        <taxon>Enterobacterales</taxon>
        <taxon>Yersiniaceae</taxon>
        <taxon>Serratia</taxon>
    </lineage>
</organism>
<dbReference type="SUPFAM" id="SSF55298">
    <property type="entry name" value="YjgF-like"/>
    <property type="match status" value="1"/>
</dbReference>
<protein>
    <submittedName>
        <fullName evidence="1">RidA family protein</fullName>
    </submittedName>
</protein>
<name>A0A9C7QWG4_9GAMM</name>